<keyword evidence="5 6" id="KW-0472">Membrane</keyword>
<evidence type="ECO:0000256" key="3">
    <source>
        <dbReference type="ARBA" id="ARBA00022692"/>
    </source>
</evidence>
<feature type="transmembrane region" description="Helical" evidence="6">
    <location>
        <begin position="386"/>
        <end position="407"/>
    </location>
</feature>
<keyword evidence="2" id="KW-1003">Cell membrane</keyword>
<name>A0A939P7M6_9ACTN</name>
<sequence length="890" mass="91908">MSGPWRRLVRTQWAPIVALAVLTLITALLTADVPARVAAGYDRAAATAIGDDADVVVENTLGSSGGGSGIAADPNRISALSARFEGLLPPDLRAVTGPAEAAVSTAAMLDVVPRPALRRRLFNVSWDVEAGGRVRYVAGDAPATGASPGDVLQVALGKKAAAAFGYRPGTELTLAGSGEPLRVRVSGIYEPLNAADPFWRTRQDLVTSRQMEVGRERTVVDVGAMLIDATGYRALTRGPDLQLTYSWRFPVRASLVTSERAGHLPTDVEALRSRAAAGSPVLGWKVVTQISQRLADQPEQLGVARVILSLVLAGLAAAAAGVMLLAAGLLTDRVRPILALMRARGAAIHQLAATACGLAALAVVPAAVAGYGLGRLLNGGPQQRSSIVFTGALGLVVLALPVALVVLDHGVRERSGQADRRADLATARPSKRRLVLEGLAVVLAVTGVALSRQRALSGQARLGTDPLIAAVPVLLAIALGLLVLRAYPYPLRLLGRLLRRSRSAVGFLGVAHAGRRGGSAALPLVVLLLVAAVAGFAVTVDAALRDAQRRATAYEVGADARIQNDGMDPGVLTKLRALRGVTAVTPARTVLSAELTSATGSTGVNVVAVDLNAYRRMAGGAARLVPAAPGDPMGALLSPAAAREVGNGRMEVRWPSGVQPIAVRGAGVASRFPGPDLGPSYVIIPYGLLAGSDRFPTTIFIRGRGLDQKTLEATARSATPLWASSSLQGRYVWTRTAVLNELTGVPLTKVVRDQFARAGIVVAAYGALTLLLMLLVEARARRLVAHLQVLGLSRRQSRGLAVLEIAPAIGCAVVAGWALGLALPGILGPLVDLRPYTHGVAAARHLAGPVTLLAPAGALVLAAALAAVVDAVSAARRRGPAGALRTGNSP</sequence>
<dbReference type="RefSeq" id="WP_208254829.1">
    <property type="nucleotide sequence ID" value="NZ_JAGEOJ010000003.1"/>
</dbReference>
<feature type="transmembrane region" description="Helical" evidence="6">
    <location>
        <begin position="755"/>
        <end position="778"/>
    </location>
</feature>
<evidence type="ECO:0000259" key="7">
    <source>
        <dbReference type="Pfam" id="PF02687"/>
    </source>
</evidence>
<comment type="caution">
    <text evidence="8">The sequence shown here is derived from an EMBL/GenBank/DDBJ whole genome shotgun (WGS) entry which is preliminary data.</text>
</comment>
<dbReference type="GO" id="GO:0005886">
    <property type="term" value="C:plasma membrane"/>
    <property type="evidence" value="ECO:0007669"/>
    <property type="project" value="UniProtKB-SubCell"/>
</dbReference>
<dbReference type="AlphaFoldDB" id="A0A939P7M6"/>
<evidence type="ECO:0000256" key="1">
    <source>
        <dbReference type="ARBA" id="ARBA00004651"/>
    </source>
</evidence>
<evidence type="ECO:0000256" key="5">
    <source>
        <dbReference type="ARBA" id="ARBA00023136"/>
    </source>
</evidence>
<evidence type="ECO:0000256" key="2">
    <source>
        <dbReference type="ARBA" id="ARBA00022475"/>
    </source>
</evidence>
<proteinExistence type="predicted"/>
<feature type="transmembrane region" description="Helical" evidence="6">
    <location>
        <begin position="434"/>
        <end position="455"/>
    </location>
</feature>
<feature type="transmembrane region" description="Helical" evidence="6">
    <location>
        <begin position="467"/>
        <end position="487"/>
    </location>
</feature>
<dbReference type="InterPro" id="IPR003838">
    <property type="entry name" value="ABC3_permease_C"/>
</dbReference>
<gene>
    <name evidence="8" type="ORF">J4573_09085</name>
</gene>
<dbReference type="Proteomes" id="UP000669179">
    <property type="component" value="Unassembled WGS sequence"/>
</dbReference>
<organism evidence="8 9">
    <name type="scientific">Actinomadura barringtoniae</name>
    <dbReference type="NCBI Taxonomy" id="1427535"/>
    <lineage>
        <taxon>Bacteria</taxon>
        <taxon>Bacillati</taxon>
        <taxon>Actinomycetota</taxon>
        <taxon>Actinomycetes</taxon>
        <taxon>Streptosporangiales</taxon>
        <taxon>Thermomonosporaceae</taxon>
        <taxon>Actinomadura</taxon>
    </lineage>
</organism>
<protein>
    <recommendedName>
        <fullName evidence="7">ABC3 transporter permease C-terminal domain-containing protein</fullName>
    </recommendedName>
</protein>
<reference evidence="8" key="1">
    <citation type="submission" date="2021-03" db="EMBL/GenBank/DDBJ databases">
        <authorList>
            <person name="Kanchanasin P."/>
            <person name="Saeng-In P."/>
            <person name="Phongsopitanun W."/>
            <person name="Yuki M."/>
            <person name="Kudo T."/>
            <person name="Ohkuma M."/>
            <person name="Tanasupawat S."/>
        </authorList>
    </citation>
    <scope>NUCLEOTIDE SEQUENCE</scope>
    <source>
        <strain evidence="8">GKU 128</strain>
    </source>
</reference>
<comment type="subcellular location">
    <subcellularLocation>
        <location evidence="1">Cell membrane</location>
        <topology evidence="1">Multi-pass membrane protein</topology>
    </subcellularLocation>
</comment>
<feature type="transmembrane region" description="Helical" evidence="6">
    <location>
        <begin position="846"/>
        <end position="869"/>
    </location>
</feature>
<feature type="transmembrane region" description="Helical" evidence="6">
    <location>
        <begin position="306"/>
        <end position="330"/>
    </location>
</feature>
<evidence type="ECO:0000256" key="6">
    <source>
        <dbReference type="SAM" id="Phobius"/>
    </source>
</evidence>
<feature type="transmembrane region" description="Helical" evidence="6">
    <location>
        <begin position="799"/>
        <end position="826"/>
    </location>
</feature>
<dbReference type="EMBL" id="JAGEOJ010000003">
    <property type="protein sequence ID" value="MBO2447236.1"/>
    <property type="molecule type" value="Genomic_DNA"/>
</dbReference>
<accession>A0A939P7M6</accession>
<keyword evidence="3 6" id="KW-0812">Transmembrane</keyword>
<feature type="transmembrane region" description="Helical" evidence="6">
    <location>
        <begin position="351"/>
        <end position="374"/>
    </location>
</feature>
<evidence type="ECO:0000256" key="4">
    <source>
        <dbReference type="ARBA" id="ARBA00022989"/>
    </source>
</evidence>
<dbReference type="Pfam" id="PF02687">
    <property type="entry name" value="FtsX"/>
    <property type="match status" value="1"/>
</dbReference>
<feature type="transmembrane region" description="Helical" evidence="6">
    <location>
        <begin position="520"/>
        <end position="540"/>
    </location>
</feature>
<evidence type="ECO:0000313" key="9">
    <source>
        <dbReference type="Proteomes" id="UP000669179"/>
    </source>
</evidence>
<feature type="domain" description="ABC3 transporter permease C-terminal" evidence="7">
    <location>
        <begin position="761"/>
        <end position="868"/>
    </location>
</feature>
<keyword evidence="9" id="KW-1185">Reference proteome</keyword>
<evidence type="ECO:0000313" key="8">
    <source>
        <dbReference type="EMBL" id="MBO2447236.1"/>
    </source>
</evidence>
<keyword evidence="4 6" id="KW-1133">Transmembrane helix</keyword>